<evidence type="ECO:0000313" key="3">
    <source>
        <dbReference type="EMBL" id="OGD55794.1"/>
    </source>
</evidence>
<dbReference type="PANTHER" id="PTHR35901">
    <property type="entry name" value="RIBONUCLEASE VAPC3"/>
    <property type="match status" value="1"/>
</dbReference>
<feature type="domain" description="PIN" evidence="2">
    <location>
        <begin position="1"/>
        <end position="122"/>
    </location>
</feature>
<dbReference type="InterPro" id="IPR002716">
    <property type="entry name" value="PIN_dom"/>
</dbReference>
<dbReference type="Gene3D" id="3.40.50.1010">
    <property type="entry name" value="5'-nuclease"/>
    <property type="match status" value="1"/>
</dbReference>
<dbReference type="STRING" id="1797460.A3E73_00260"/>
<evidence type="ECO:0000313" key="4">
    <source>
        <dbReference type="Proteomes" id="UP000176791"/>
    </source>
</evidence>
<accession>A0A1F5DL54</accession>
<dbReference type="InterPro" id="IPR029060">
    <property type="entry name" value="PIN-like_dom_sf"/>
</dbReference>
<name>A0A1F5DL54_9BACT</name>
<keyword evidence="1" id="KW-0460">Magnesium</keyword>
<dbReference type="EMBL" id="MEZN01000034">
    <property type="protein sequence ID" value="OGD55794.1"/>
    <property type="molecule type" value="Genomic_DNA"/>
</dbReference>
<dbReference type="CDD" id="cd09873">
    <property type="entry name" value="PIN_Pae0151-like"/>
    <property type="match status" value="1"/>
</dbReference>
<gene>
    <name evidence="3" type="ORF">A3E73_00260</name>
</gene>
<dbReference type="Proteomes" id="UP000176791">
    <property type="component" value="Unassembled WGS sequence"/>
</dbReference>
<evidence type="ECO:0000259" key="2">
    <source>
        <dbReference type="Pfam" id="PF01850"/>
    </source>
</evidence>
<proteinExistence type="predicted"/>
<evidence type="ECO:0000256" key="1">
    <source>
        <dbReference type="ARBA" id="ARBA00022842"/>
    </source>
</evidence>
<dbReference type="SUPFAM" id="SSF88723">
    <property type="entry name" value="PIN domain-like"/>
    <property type="match status" value="1"/>
</dbReference>
<reference evidence="3 4" key="1">
    <citation type="journal article" date="2016" name="Nat. Commun.">
        <title>Thousands of microbial genomes shed light on interconnected biogeochemical processes in an aquifer system.</title>
        <authorList>
            <person name="Anantharaman K."/>
            <person name="Brown C.T."/>
            <person name="Hug L.A."/>
            <person name="Sharon I."/>
            <person name="Castelle C.J."/>
            <person name="Probst A.J."/>
            <person name="Thomas B.C."/>
            <person name="Singh A."/>
            <person name="Wilkins M.J."/>
            <person name="Karaoz U."/>
            <person name="Brodie E.L."/>
            <person name="Williams K.H."/>
            <person name="Hubbard S.S."/>
            <person name="Banfield J.F."/>
        </authorList>
    </citation>
    <scope>NUCLEOTIDE SEQUENCE [LARGE SCALE GENOMIC DNA]</scope>
</reference>
<organism evidence="3 4">
    <name type="scientific">Candidatus Beckwithbacteria bacterium RIFCSPHIGHO2_12_FULL_47_17</name>
    <dbReference type="NCBI Taxonomy" id="1797460"/>
    <lineage>
        <taxon>Bacteria</taxon>
        <taxon>Candidatus Beckwithiibacteriota</taxon>
    </lineage>
</organism>
<protein>
    <recommendedName>
        <fullName evidence="2">PIN domain-containing protein</fullName>
    </recommendedName>
</protein>
<dbReference type="PANTHER" id="PTHR35901:SF1">
    <property type="entry name" value="EXONUCLEASE VAPC9"/>
    <property type="match status" value="1"/>
</dbReference>
<dbReference type="InterPro" id="IPR051619">
    <property type="entry name" value="TypeII_TA_RNase_PINc/VapC"/>
</dbReference>
<dbReference type="InterPro" id="IPR044153">
    <property type="entry name" value="PIN_Pae0151-like"/>
</dbReference>
<comment type="caution">
    <text evidence="3">The sequence shown here is derived from an EMBL/GenBank/DDBJ whole genome shotgun (WGS) entry which is preliminary data.</text>
</comment>
<dbReference type="AlphaFoldDB" id="A0A1F5DL54"/>
<dbReference type="Pfam" id="PF01850">
    <property type="entry name" value="PIN"/>
    <property type="match status" value="1"/>
</dbReference>
<sequence>MVVDASFILAYLLPDEVLSADALIKRFKAGQAVFFSTQLLPFEVLNSLKNALKQKRITAVQAGVLSRRFLEMEIELLPVKFEEVFELAEKKNLTIYDAGYLWLARNKKVKLQTLDKQLKKIAA</sequence>